<evidence type="ECO:0000259" key="12">
    <source>
        <dbReference type="PROSITE" id="PS50011"/>
    </source>
</evidence>
<feature type="region of interest" description="Disordered" evidence="11">
    <location>
        <begin position="19"/>
        <end position="45"/>
    </location>
</feature>
<keyword evidence="6 13" id="KW-0418">Kinase</keyword>
<evidence type="ECO:0000256" key="5">
    <source>
        <dbReference type="ARBA" id="ARBA00022741"/>
    </source>
</evidence>
<dbReference type="GO" id="GO:0004674">
    <property type="term" value="F:protein serine/threonine kinase activity"/>
    <property type="evidence" value="ECO:0007669"/>
    <property type="project" value="UniProtKB-KW"/>
</dbReference>
<dbReference type="PANTHER" id="PTHR44329">
    <property type="entry name" value="SERINE/THREONINE-PROTEIN KINASE TNNI3K-RELATED"/>
    <property type="match status" value="1"/>
</dbReference>
<dbReference type="EMBL" id="QJKJ01008257">
    <property type="protein sequence ID" value="RDX80324.1"/>
    <property type="molecule type" value="Genomic_DNA"/>
</dbReference>
<evidence type="ECO:0000313" key="14">
    <source>
        <dbReference type="Proteomes" id="UP000257109"/>
    </source>
</evidence>
<evidence type="ECO:0000256" key="11">
    <source>
        <dbReference type="SAM" id="MobiDB-lite"/>
    </source>
</evidence>
<dbReference type="SMART" id="SM00220">
    <property type="entry name" value="S_TKc"/>
    <property type="match status" value="1"/>
</dbReference>
<dbReference type="Gene3D" id="1.10.510.10">
    <property type="entry name" value="Transferase(Phosphotransferase) domain 1"/>
    <property type="match status" value="1"/>
</dbReference>
<reference evidence="13" key="1">
    <citation type="submission" date="2018-05" db="EMBL/GenBank/DDBJ databases">
        <title>Draft genome of Mucuna pruriens seed.</title>
        <authorList>
            <person name="Nnadi N.E."/>
            <person name="Vos R."/>
            <person name="Hasami M.H."/>
            <person name="Devisetty U.K."/>
            <person name="Aguiy J.C."/>
        </authorList>
    </citation>
    <scope>NUCLEOTIDE SEQUENCE [LARGE SCALE GENOMIC DNA]</scope>
    <source>
        <strain evidence="13">JCA_2017</strain>
    </source>
</reference>
<evidence type="ECO:0000256" key="3">
    <source>
        <dbReference type="ARBA" id="ARBA00022527"/>
    </source>
</evidence>
<comment type="catalytic activity">
    <reaction evidence="8">
        <text>L-threonyl-[protein] + ATP = O-phospho-L-threonyl-[protein] + ADP + H(+)</text>
        <dbReference type="Rhea" id="RHEA:46608"/>
        <dbReference type="Rhea" id="RHEA-COMP:11060"/>
        <dbReference type="Rhea" id="RHEA-COMP:11605"/>
        <dbReference type="ChEBI" id="CHEBI:15378"/>
        <dbReference type="ChEBI" id="CHEBI:30013"/>
        <dbReference type="ChEBI" id="CHEBI:30616"/>
        <dbReference type="ChEBI" id="CHEBI:61977"/>
        <dbReference type="ChEBI" id="CHEBI:456216"/>
        <dbReference type="EC" id="2.7.11.1"/>
    </reaction>
</comment>
<dbReference type="Proteomes" id="UP000257109">
    <property type="component" value="Unassembled WGS sequence"/>
</dbReference>
<accession>A0A371FPQ4</accession>
<protein>
    <recommendedName>
        <fullName evidence="2">non-specific serine/threonine protein kinase</fullName>
        <ecNumber evidence="2">2.7.11.1</ecNumber>
    </recommendedName>
</protein>
<keyword evidence="4" id="KW-0808">Transferase</keyword>
<evidence type="ECO:0000256" key="4">
    <source>
        <dbReference type="ARBA" id="ARBA00022679"/>
    </source>
</evidence>
<evidence type="ECO:0000313" key="13">
    <source>
        <dbReference type="EMBL" id="RDX80324.1"/>
    </source>
</evidence>
<evidence type="ECO:0000256" key="9">
    <source>
        <dbReference type="ARBA" id="ARBA00048679"/>
    </source>
</evidence>
<keyword evidence="3" id="KW-0723">Serine/threonine-protein kinase</keyword>
<evidence type="ECO:0000256" key="6">
    <source>
        <dbReference type="ARBA" id="ARBA00022777"/>
    </source>
</evidence>
<feature type="binding site" evidence="10">
    <location>
        <position position="689"/>
    </location>
    <ligand>
        <name>ATP</name>
        <dbReference type="ChEBI" id="CHEBI:30616"/>
    </ligand>
</feature>
<organism evidence="13 14">
    <name type="scientific">Mucuna pruriens</name>
    <name type="common">Velvet bean</name>
    <name type="synonym">Dolichos pruriens</name>
    <dbReference type="NCBI Taxonomy" id="157652"/>
    <lineage>
        <taxon>Eukaryota</taxon>
        <taxon>Viridiplantae</taxon>
        <taxon>Streptophyta</taxon>
        <taxon>Embryophyta</taxon>
        <taxon>Tracheophyta</taxon>
        <taxon>Spermatophyta</taxon>
        <taxon>Magnoliopsida</taxon>
        <taxon>eudicotyledons</taxon>
        <taxon>Gunneridae</taxon>
        <taxon>Pentapetalae</taxon>
        <taxon>rosids</taxon>
        <taxon>fabids</taxon>
        <taxon>Fabales</taxon>
        <taxon>Fabaceae</taxon>
        <taxon>Papilionoideae</taxon>
        <taxon>50 kb inversion clade</taxon>
        <taxon>NPAAA clade</taxon>
        <taxon>indigoferoid/millettioid clade</taxon>
        <taxon>Phaseoleae</taxon>
        <taxon>Mucuna</taxon>
    </lineage>
</organism>
<keyword evidence="5 10" id="KW-0547">Nucleotide-binding</keyword>
<dbReference type="InterPro" id="IPR008271">
    <property type="entry name" value="Ser/Thr_kinase_AS"/>
</dbReference>
<dbReference type="Pfam" id="PF07714">
    <property type="entry name" value="PK_Tyr_Ser-Thr"/>
    <property type="match status" value="1"/>
</dbReference>
<evidence type="ECO:0000256" key="1">
    <source>
        <dbReference type="ARBA" id="ARBA00010507"/>
    </source>
</evidence>
<evidence type="ECO:0000256" key="2">
    <source>
        <dbReference type="ARBA" id="ARBA00012513"/>
    </source>
</evidence>
<dbReference type="InterPro" id="IPR001245">
    <property type="entry name" value="Ser-Thr/Tyr_kinase_cat_dom"/>
</dbReference>
<sequence length="843" mass="93549">MPKMKQLLRKLHIGGGAATINHNHNHNALSHAHTPPSTSALPSPTVVSDRSPVVVEAQNELLDFNLLQEEEFQMQLALAISASDSDRHDTAESAQIDAAKQISLGYSASLTDTQALVQFQSLRYWNYNVIGYDEKVMDGFYDVYGVSSNLVERGKMPLLVDLQTAPVSGDVDCEVILVNHVVDLELNQLERKACSLVEECCVSELGLVLSGLLQKLADVVVNRMGGPVSNAEKLMVRWAMRSRELRDCMGTIVLPLGCLDVGLSRHRALLFKVLADRINIPCMLVKGSYYTGTDDGAVNLIKADDGSEYIIDMMGAPGTLIPAEIPSSQLENNSFAVRGCSEIVGLPNKTHSMVDDGTGVPGVFSDCARISTVGSVQTEELLVMGGRIKPDEISHVKVNDTRRFEHTEAYECSSYTEPSPAENMRVKNVSKYVLSAAKDPEFAQKLHNVLVESGALPPPDLFSDINPQDRGVDKVNEKFVVDTVQADTNRLLLSYENSLIPSHGVGSPGGTRLCQSVDWLAEQQKELHTDNVEFYNSSQGDNTRNVYLTVSDRDNDVEQSNAISVDLASIHSHKICKEKCPEFSLPKAALSCKRHNGVDSFCDDEGFKNDVGASFNNNELGKDSAIQINETGVNDCFDGRNKEVDPVLGEDTEWEIQWEDLHIGERIGIGSYGEVYRADCNGTEVAVKKFLDQDFSGDALTQFKSEVEIMLRMRHPNVVLFMGAITRPPHFSILTEFLPRGSLYRLLHRPNLQLDEKRRLRMALDVAKGMNYLHTSHPTIVHRDLKSPNLLVDRHWVVKYTIVAAPLRFPAVVATPLRRYRGHNIELRRYASSVAPRYRSSRY</sequence>
<comment type="caution">
    <text evidence="13">The sequence shown here is derived from an EMBL/GenBank/DDBJ whole genome shotgun (WGS) entry which is preliminary data.</text>
</comment>
<feature type="compositionally biased region" description="Low complexity" evidence="11">
    <location>
        <begin position="34"/>
        <end position="45"/>
    </location>
</feature>
<dbReference type="FunFam" id="3.30.200.20:FF:000060">
    <property type="entry name" value="Serine/threonine-protein kinase isoform 1"/>
    <property type="match status" value="1"/>
</dbReference>
<keyword evidence="7 10" id="KW-0067">ATP-binding</keyword>
<feature type="domain" description="Protein kinase" evidence="12">
    <location>
        <begin position="661"/>
        <end position="843"/>
    </location>
</feature>
<evidence type="ECO:0000256" key="10">
    <source>
        <dbReference type="PROSITE-ProRule" id="PRU10141"/>
    </source>
</evidence>
<dbReference type="PANTHER" id="PTHR44329:SF302">
    <property type="entry name" value="SERINE_THREONINE-PROTEIN KINASE SIS8-RELATED"/>
    <property type="match status" value="1"/>
</dbReference>
<dbReference type="Gene3D" id="3.30.200.20">
    <property type="entry name" value="Phosphorylase Kinase, domain 1"/>
    <property type="match status" value="1"/>
</dbReference>
<dbReference type="InterPro" id="IPR017441">
    <property type="entry name" value="Protein_kinase_ATP_BS"/>
</dbReference>
<dbReference type="OrthoDB" id="7537227at2759"/>
<gene>
    <name evidence="13" type="primary">SIS8</name>
    <name evidence="13" type="ORF">CR513_39139</name>
</gene>
<dbReference type="InterPro" id="IPR000719">
    <property type="entry name" value="Prot_kinase_dom"/>
</dbReference>
<dbReference type="SUPFAM" id="SSF56112">
    <property type="entry name" value="Protein kinase-like (PK-like)"/>
    <property type="match status" value="1"/>
</dbReference>
<dbReference type="STRING" id="157652.A0A371FPQ4"/>
<feature type="non-terminal residue" evidence="13">
    <location>
        <position position="1"/>
    </location>
</feature>
<evidence type="ECO:0000256" key="7">
    <source>
        <dbReference type="ARBA" id="ARBA00022840"/>
    </source>
</evidence>
<dbReference type="Pfam" id="PF14381">
    <property type="entry name" value="EDR1_CTR1_ARMC3_pept"/>
    <property type="match status" value="1"/>
</dbReference>
<dbReference type="EC" id="2.7.11.1" evidence="2"/>
<dbReference type="GO" id="GO:0005524">
    <property type="term" value="F:ATP binding"/>
    <property type="evidence" value="ECO:0007669"/>
    <property type="project" value="UniProtKB-UniRule"/>
</dbReference>
<dbReference type="PROSITE" id="PS00107">
    <property type="entry name" value="PROTEIN_KINASE_ATP"/>
    <property type="match status" value="1"/>
</dbReference>
<keyword evidence="14" id="KW-1185">Reference proteome</keyword>
<comment type="catalytic activity">
    <reaction evidence="9">
        <text>L-seryl-[protein] + ATP = O-phospho-L-seryl-[protein] + ADP + H(+)</text>
        <dbReference type="Rhea" id="RHEA:17989"/>
        <dbReference type="Rhea" id="RHEA-COMP:9863"/>
        <dbReference type="Rhea" id="RHEA-COMP:11604"/>
        <dbReference type="ChEBI" id="CHEBI:15378"/>
        <dbReference type="ChEBI" id="CHEBI:29999"/>
        <dbReference type="ChEBI" id="CHEBI:30616"/>
        <dbReference type="ChEBI" id="CHEBI:83421"/>
        <dbReference type="ChEBI" id="CHEBI:456216"/>
        <dbReference type="EC" id="2.7.11.1"/>
    </reaction>
</comment>
<dbReference type="PROSITE" id="PS50011">
    <property type="entry name" value="PROTEIN_KINASE_DOM"/>
    <property type="match status" value="1"/>
</dbReference>
<dbReference type="InterPro" id="IPR055164">
    <property type="entry name" value="EDR1/CTR1/ARMC3-like_pept-like"/>
</dbReference>
<name>A0A371FPQ4_MUCPR</name>
<dbReference type="PROSITE" id="PS00108">
    <property type="entry name" value="PROTEIN_KINASE_ST"/>
    <property type="match status" value="1"/>
</dbReference>
<evidence type="ECO:0000256" key="8">
    <source>
        <dbReference type="ARBA" id="ARBA00047899"/>
    </source>
</evidence>
<dbReference type="InterPro" id="IPR011009">
    <property type="entry name" value="Kinase-like_dom_sf"/>
</dbReference>
<comment type="similarity">
    <text evidence="1">Belongs to the protein kinase superfamily. TKL Ser/Thr protein kinase family. RAF subfamily.</text>
</comment>
<dbReference type="InterPro" id="IPR051681">
    <property type="entry name" value="Ser/Thr_Kinases-Pseudokinases"/>
</dbReference>
<proteinExistence type="inferred from homology"/>
<dbReference type="AlphaFoldDB" id="A0A371FPQ4"/>